<evidence type="ECO:0000313" key="4">
    <source>
        <dbReference type="EMBL" id="OWZ82940.1"/>
    </source>
</evidence>
<accession>A0A226BXS7</accession>
<keyword evidence="2 3" id="KW-0028">Amino-acid biosynthesis</keyword>
<dbReference type="GO" id="GO:0008652">
    <property type="term" value="P:amino acid biosynthetic process"/>
    <property type="evidence" value="ECO:0007669"/>
    <property type="project" value="UniProtKB-UniRule"/>
</dbReference>
<dbReference type="PIRSF" id="PIRSF005965">
    <property type="entry name" value="Chor_mut_AroH"/>
    <property type="match status" value="1"/>
</dbReference>
<dbReference type="PANTHER" id="PTHR21164:SF0">
    <property type="entry name" value="CHORISMATE MUTASE AROH"/>
    <property type="match status" value="1"/>
</dbReference>
<evidence type="ECO:0000256" key="3">
    <source>
        <dbReference type="PROSITE-ProRule" id="PRU00514"/>
    </source>
</evidence>
<keyword evidence="3" id="KW-0413">Isomerase</keyword>
<evidence type="ECO:0000256" key="1">
    <source>
        <dbReference type="NCBIfam" id="TIGR01796"/>
    </source>
</evidence>
<dbReference type="Pfam" id="PF07736">
    <property type="entry name" value="CM_1"/>
    <property type="match status" value="1"/>
</dbReference>
<keyword evidence="5" id="KW-1185">Reference proteome</keyword>
<dbReference type="CDD" id="cd02185">
    <property type="entry name" value="AroH"/>
    <property type="match status" value="1"/>
</dbReference>
<dbReference type="Gene3D" id="3.30.1330.40">
    <property type="entry name" value="RutC-like"/>
    <property type="match status" value="1"/>
</dbReference>
<sequence length="123" mass="14129">MNNLRVHAVRGATTTKEDSEQEVLKETKRLLESVCDRNQITDEHQVISIFFTTTKDLQSCFPARAARKLGWTNTALMCAQEIDVEGAITKCIRIMIHYYSHLNHKPEPVYLNEAQSLRPDLNK</sequence>
<feature type="binding site" evidence="2">
    <location>
        <position position="93"/>
    </location>
    <ligand>
        <name>prephenate</name>
        <dbReference type="ChEBI" id="CHEBI:29934"/>
    </ligand>
</feature>
<dbReference type="Proteomes" id="UP000214588">
    <property type="component" value="Unassembled WGS sequence"/>
</dbReference>
<dbReference type="NCBIfam" id="TIGR01796">
    <property type="entry name" value="CM_mono_aroH"/>
    <property type="match status" value="1"/>
</dbReference>
<dbReference type="InterPro" id="IPR008243">
    <property type="entry name" value="Chorismate_mutase_AroH"/>
</dbReference>
<dbReference type="PANTHER" id="PTHR21164">
    <property type="entry name" value="CHORISMATE MUTASE"/>
    <property type="match status" value="1"/>
</dbReference>
<protein>
    <recommendedName>
        <fullName evidence="1 3">chorismate mutase</fullName>
        <ecNumber evidence="1 3">5.4.99.5</ecNumber>
    </recommendedName>
</protein>
<reference evidence="4 5" key="1">
    <citation type="submission" date="2017-06" db="EMBL/GenBank/DDBJ databases">
        <title>Draft Genome Sequence of Natranaerobius trueperi halophilic, alkalithermophilic bacteria from soda lakes.</title>
        <authorList>
            <person name="Zhao B."/>
        </authorList>
    </citation>
    <scope>NUCLEOTIDE SEQUENCE [LARGE SCALE GENOMIC DNA]</scope>
    <source>
        <strain evidence="4 5">DSM 18760</strain>
    </source>
</reference>
<dbReference type="GO" id="GO:0004106">
    <property type="term" value="F:chorismate mutase activity"/>
    <property type="evidence" value="ECO:0007669"/>
    <property type="project" value="UniProtKB-UniRule"/>
</dbReference>
<organism evidence="4 5">
    <name type="scientific">Natranaerobius trueperi</name>
    <dbReference type="NCBI Taxonomy" id="759412"/>
    <lineage>
        <taxon>Bacteria</taxon>
        <taxon>Bacillati</taxon>
        <taxon>Bacillota</taxon>
        <taxon>Clostridia</taxon>
        <taxon>Natranaerobiales</taxon>
        <taxon>Natranaerobiaceae</taxon>
        <taxon>Natranaerobius</taxon>
    </lineage>
</organism>
<dbReference type="AlphaFoldDB" id="A0A226BXS7"/>
<feature type="binding site" evidence="2">
    <location>
        <position position="10"/>
    </location>
    <ligand>
        <name>prephenate</name>
        <dbReference type="ChEBI" id="CHEBI:29934"/>
    </ligand>
</feature>
<gene>
    <name evidence="4" type="primary">aroH</name>
    <name evidence="4" type="ORF">CDO51_11195</name>
</gene>
<dbReference type="SUPFAM" id="SSF55298">
    <property type="entry name" value="YjgF-like"/>
    <property type="match status" value="1"/>
</dbReference>
<proteinExistence type="predicted"/>
<dbReference type="EMBL" id="NIQC01000032">
    <property type="protein sequence ID" value="OWZ82940.1"/>
    <property type="molecule type" value="Genomic_DNA"/>
</dbReference>
<dbReference type="OrthoDB" id="9802232at2"/>
<evidence type="ECO:0000313" key="5">
    <source>
        <dbReference type="Proteomes" id="UP000214588"/>
    </source>
</evidence>
<keyword evidence="2 3" id="KW-0057">Aromatic amino acid biosynthesis</keyword>
<dbReference type="RefSeq" id="WP_089024340.1">
    <property type="nucleotide sequence ID" value="NZ_NIQC01000032.1"/>
</dbReference>
<dbReference type="EC" id="5.4.99.5" evidence="1 3"/>
<dbReference type="GO" id="GO:0046417">
    <property type="term" value="P:chorismate metabolic process"/>
    <property type="evidence" value="ECO:0007669"/>
    <property type="project" value="TreeGrafter"/>
</dbReference>
<dbReference type="PROSITE" id="PS51167">
    <property type="entry name" value="CHORISMATE_MUT_1"/>
    <property type="match status" value="1"/>
</dbReference>
<name>A0A226BXS7_9FIRM</name>
<dbReference type="UniPathway" id="UPA00120">
    <property type="reaction ID" value="UER00203"/>
</dbReference>
<dbReference type="InterPro" id="IPR035959">
    <property type="entry name" value="RutC-like_sf"/>
</dbReference>
<comment type="caution">
    <text evidence="4">The sequence shown here is derived from an EMBL/GenBank/DDBJ whole genome shotgun (WGS) entry which is preliminary data.</text>
</comment>
<evidence type="ECO:0000256" key="2">
    <source>
        <dbReference type="PIRSR" id="PIRSR005965-1"/>
    </source>
</evidence>
<comment type="catalytic activity">
    <reaction evidence="3">
        <text>chorismate = prephenate</text>
        <dbReference type="Rhea" id="RHEA:13897"/>
        <dbReference type="ChEBI" id="CHEBI:29748"/>
        <dbReference type="ChEBI" id="CHEBI:29934"/>
        <dbReference type="EC" id="5.4.99.5"/>
    </reaction>
</comment>
<dbReference type="GO" id="GO:0009073">
    <property type="term" value="P:aromatic amino acid family biosynthetic process"/>
    <property type="evidence" value="ECO:0007669"/>
    <property type="project" value="UniProtKB-UniRule"/>
</dbReference>
<feature type="binding site" evidence="2">
    <location>
        <position position="110"/>
    </location>
    <ligand>
        <name>prephenate</name>
        <dbReference type="ChEBI" id="CHEBI:29934"/>
    </ligand>
</feature>